<keyword evidence="2" id="KW-1185">Reference proteome</keyword>
<sequence>MATFILNTIRNTFFRFVFGDRIFIFGSDKNPPTAAQGEQLVSPFSSFPEEERAVLALASLREDKSTQIHAFEPARPRSPSETQVHVFESARSPSAAQRLPSDVLFVIFDVCLSSSFIQTDSDLSEAEGRPYWLVKNPPWVFTHVCAHWRRAAISRRSLWTHVRVDVSETQGFDAPGQARLLEVYLARSGELELEVNINLMVPLALTNVVLPILLRHSSRFESFSLTTFSVLLNRFRTSPQYRNISRNPIQFFAIAPLLEDVTIQASDSRHRFPFTTHRLRKLSAPMSAISNFELLKTIEECTLYVDQVGHQFFNNTMTSLTLQSLTLHERSLVTTGRVSQLLTSLLLPNLVSLAIRASDNASIGSSIKTLLVDSECKLTNLDIEARGLSSNDLEEILHLCPHLIRLRLTTLLSSSTVQKLEKNTSFLPKLETFDMTLESSKSGLYMYSHVDLLPLCDAFRGRCFAGDTSIQKPVPLKEFHFASQLDISNSSEGLRKGVAKMVKSGIRVYVEGRLLGPEDLNVDEPAVTITKEHESKVGDTVTTFTGKLQ</sequence>
<dbReference type="Proteomes" id="UP000297245">
    <property type="component" value="Unassembled WGS sequence"/>
</dbReference>
<organism evidence="1 2">
    <name type="scientific">Dendrothele bispora (strain CBS 962.96)</name>
    <dbReference type="NCBI Taxonomy" id="1314807"/>
    <lineage>
        <taxon>Eukaryota</taxon>
        <taxon>Fungi</taxon>
        <taxon>Dikarya</taxon>
        <taxon>Basidiomycota</taxon>
        <taxon>Agaricomycotina</taxon>
        <taxon>Agaricomycetes</taxon>
        <taxon>Agaricomycetidae</taxon>
        <taxon>Agaricales</taxon>
        <taxon>Agaricales incertae sedis</taxon>
        <taxon>Dendrothele</taxon>
    </lineage>
</organism>
<protein>
    <recommendedName>
        <fullName evidence="3">F-box domain-containing protein</fullName>
    </recommendedName>
</protein>
<accession>A0A4S8MHL0</accession>
<dbReference type="EMBL" id="ML179079">
    <property type="protein sequence ID" value="THV02170.1"/>
    <property type="molecule type" value="Genomic_DNA"/>
</dbReference>
<reference evidence="1 2" key="1">
    <citation type="journal article" date="2019" name="Nat. Ecol. Evol.">
        <title>Megaphylogeny resolves global patterns of mushroom evolution.</title>
        <authorList>
            <person name="Varga T."/>
            <person name="Krizsan K."/>
            <person name="Foldi C."/>
            <person name="Dima B."/>
            <person name="Sanchez-Garcia M."/>
            <person name="Sanchez-Ramirez S."/>
            <person name="Szollosi G.J."/>
            <person name="Szarkandi J.G."/>
            <person name="Papp V."/>
            <person name="Albert L."/>
            <person name="Andreopoulos W."/>
            <person name="Angelini C."/>
            <person name="Antonin V."/>
            <person name="Barry K.W."/>
            <person name="Bougher N.L."/>
            <person name="Buchanan P."/>
            <person name="Buyck B."/>
            <person name="Bense V."/>
            <person name="Catcheside P."/>
            <person name="Chovatia M."/>
            <person name="Cooper J."/>
            <person name="Damon W."/>
            <person name="Desjardin D."/>
            <person name="Finy P."/>
            <person name="Geml J."/>
            <person name="Haridas S."/>
            <person name="Hughes K."/>
            <person name="Justo A."/>
            <person name="Karasinski D."/>
            <person name="Kautmanova I."/>
            <person name="Kiss B."/>
            <person name="Kocsube S."/>
            <person name="Kotiranta H."/>
            <person name="LaButti K.M."/>
            <person name="Lechner B.E."/>
            <person name="Liimatainen K."/>
            <person name="Lipzen A."/>
            <person name="Lukacs Z."/>
            <person name="Mihaltcheva S."/>
            <person name="Morgado L.N."/>
            <person name="Niskanen T."/>
            <person name="Noordeloos M.E."/>
            <person name="Ohm R.A."/>
            <person name="Ortiz-Santana B."/>
            <person name="Ovrebo C."/>
            <person name="Racz N."/>
            <person name="Riley R."/>
            <person name="Savchenko A."/>
            <person name="Shiryaev A."/>
            <person name="Soop K."/>
            <person name="Spirin V."/>
            <person name="Szebenyi C."/>
            <person name="Tomsovsky M."/>
            <person name="Tulloss R.E."/>
            <person name="Uehling J."/>
            <person name="Grigoriev I.V."/>
            <person name="Vagvolgyi C."/>
            <person name="Papp T."/>
            <person name="Martin F.M."/>
            <person name="Miettinen O."/>
            <person name="Hibbett D.S."/>
            <person name="Nagy L.G."/>
        </authorList>
    </citation>
    <scope>NUCLEOTIDE SEQUENCE [LARGE SCALE GENOMIC DNA]</scope>
    <source>
        <strain evidence="1 2">CBS 962.96</strain>
    </source>
</reference>
<evidence type="ECO:0000313" key="2">
    <source>
        <dbReference type="Proteomes" id="UP000297245"/>
    </source>
</evidence>
<name>A0A4S8MHL0_DENBC</name>
<evidence type="ECO:0000313" key="1">
    <source>
        <dbReference type="EMBL" id="THV02170.1"/>
    </source>
</evidence>
<dbReference type="OrthoDB" id="2874311at2759"/>
<evidence type="ECO:0008006" key="3">
    <source>
        <dbReference type="Google" id="ProtNLM"/>
    </source>
</evidence>
<dbReference type="AlphaFoldDB" id="A0A4S8MHL0"/>
<proteinExistence type="predicted"/>
<gene>
    <name evidence="1" type="ORF">K435DRAFT_852988</name>
</gene>